<evidence type="ECO:0000313" key="2">
    <source>
        <dbReference type="Proteomes" id="UP001159405"/>
    </source>
</evidence>
<keyword evidence="2" id="KW-1185">Reference proteome</keyword>
<name>A0ABN8QR25_9CNID</name>
<feature type="non-terminal residue" evidence="1">
    <location>
        <position position="116"/>
    </location>
</feature>
<comment type="caution">
    <text evidence="1">The sequence shown here is derived from an EMBL/GenBank/DDBJ whole genome shotgun (WGS) entry which is preliminary data.</text>
</comment>
<proteinExistence type="predicted"/>
<sequence length="116" mass="13551">MFKDGAGGKIIVEFVGLRAKLYSYRMYDPEGEGKEEKKCKRIQKAVIKKSITHEDYKRCLFSSTNQLRQMRIFGSRKHEVYTEEINKIAHSSKDDRRIVLPNKIDTLAYGRLAKNH</sequence>
<accession>A0ABN8QR25</accession>
<organism evidence="1 2">
    <name type="scientific">Porites lobata</name>
    <dbReference type="NCBI Taxonomy" id="104759"/>
    <lineage>
        <taxon>Eukaryota</taxon>
        <taxon>Metazoa</taxon>
        <taxon>Cnidaria</taxon>
        <taxon>Anthozoa</taxon>
        <taxon>Hexacorallia</taxon>
        <taxon>Scleractinia</taxon>
        <taxon>Fungiina</taxon>
        <taxon>Poritidae</taxon>
        <taxon>Porites</taxon>
    </lineage>
</organism>
<gene>
    <name evidence="1" type="ORF">PLOB_00009606</name>
</gene>
<protein>
    <submittedName>
        <fullName evidence="1">Uncharacterized protein</fullName>
    </submittedName>
</protein>
<evidence type="ECO:0000313" key="1">
    <source>
        <dbReference type="EMBL" id="CAH3169126.1"/>
    </source>
</evidence>
<dbReference type="PANTHER" id="PTHR31511:SF12">
    <property type="entry name" value="RHO TERMINATION FACTOR N-TERMINAL DOMAIN-CONTAINING PROTEIN"/>
    <property type="match status" value="1"/>
</dbReference>
<dbReference type="Proteomes" id="UP001159405">
    <property type="component" value="Unassembled WGS sequence"/>
</dbReference>
<reference evidence="1 2" key="1">
    <citation type="submission" date="2022-05" db="EMBL/GenBank/DDBJ databases">
        <authorList>
            <consortium name="Genoscope - CEA"/>
            <person name="William W."/>
        </authorList>
    </citation>
    <scope>NUCLEOTIDE SEQUENCE [LARGE SCALE GENOMIC DNA]</scope>
</reference>
<dbReference type="PANTHER" id="PTHR31511">
    <property type="entry name" value="PROTEIN CBG23764"/>
    <property type="match status" value="1"/>
</dbReference>
<dbReference type="EMBL" id="CALNXK010000148">
    <property type="protein sequence ID" value="CAH3169126.1"/>
    <property type="molecule type" value="Genomic_DNA"/>
</dbReference>